<comment type="subcellular location">
    <subcellularLocation>
        <location evidence="1">Cell membrane</location>
        <topology evidence="1">Multi-pass membrane protein</topology>
    </subcellularLocation>
</comment>
<proteinExistence type="predicted"/>
<dbReference type="CDD" id="cd16380">
    <property type="entry name" value="YitT_C"/>
    <property type="match status" value="1"/>
</dbReference>
<feature type="transmembrane region" description="Helical" evidence="7">
    <location>
        <begin position="89"/>
        <end position="111"/>
    </location>
</feature>
<evidence type="ECO:0000256" key="5">
    <source>
        <dbReference type="ARBA" id="ARBA00023136"/>
    </source>
</evidence>
<evidence type="ECO:0000256" key="3">
    <source>
        <dbReference type="ARBA" id="ARBA00022692"/>
    </source>
</evidence>
<reference evidence="10" key="1">
    <citation type="journal article" date="2019" name="Int. J. Syst. Evol. Microbiol.">
        <title>The Global Catalogue of Microorganisms (GCM) 10K type strain sequencing project: providing services to taxonomists for standard genome sequencing and annotation.</title>
        <authorList>
            <consortium name="The Broad Institute Genomics Platform"/>
            <consortium name="The Broad Institute Genome Sequencing Center for Infectious Disease"/>
            <person name="Wu L."/>
            <person name="Ma J."/>
        </authorList>
    </citation>
    <scope>NUCLEOTIDE SEQUENCE [LARGE SCALE GENOMIC DNA]</scope>
    <source>
        <strain evidence="10">CCM 9110</strain>
    </source>
</reference>
<keyword evidence="2" id="KW-1003">Cell membrane</keyword>
<dbReference type="EMBL" id="JBHTOA010000046">
    <property type="protein sequence ID" value="MFD1399985.1"/>
    <property type="molecule type" value="Genomic_DNA"/>
</dbReference>
<organism evidence="9 10">
    <name type="scientific">Lacticaseibacillus suilingensis</name>
    <dbReference type="NCBI Taxonomy" id="2799577"/>
    <lineage>
        <taxon>Bacteria</taxon>
        <taxon>Bacillati</taxon>
        <taxon>Bacillota</taxon>
        <taxon>Bacilli</taxon>
        <taxon>Lactobacillales</taxon>
        <taxon>Lactobacillaceae</taxon>
        <taxon>Lacticaseibacillus</taxon>
    </lineage>
</organism>
<keyword evidence="5 7" id="KW-0472">Membrane</keyword>
<dbReference type="InterPro" id="IPR051461">
    <property type="entry name" value="UPF0750_membrane"/>
</dbReference>
<keyword evidence="3 7" id="KW-0812">Transmembrane</keyword>
<dbReference type="Proteomes" id="UP001597199">
    <property type="component" value="Unassembled WGS sequence"/>
</dbReference>
<accession>A0ABW4BJK5</accession>
<protein>
    <submittedName>
        <fullName evidence="9">YitT family protein</fullName>
    </submittedName>
</protein>
<keyword evidence="10" id="KW-1185">Reference proteome</keyword>
<feature type="compositionally biased region" description="Basic and acidic residues" evidence="6">
    <location>
        <begin position="291"/>
        <end position="301"/>
    </location>
</feature>
<feature type="transmembrane region" description="Helical" evidence="7">
    <location>
        <begin position="117"/>
        <end position="139"/>
    </location>
</feature>
<feature type="transmembrane region" description="Helical" evidence="7">
    <location>
        <begin position="159"/>
        <end position="180"/>
    </location>
</feature>
<name>A0ABW4BJK5_9LACO</name>
<feature type="transmembrane region" description="Helical" evidence="7">
    <location>
        <begin position="65"/>
        <end position="82"/>
    </location>
</feature>
<evidence type="ECO:0000256" key="7">
    <source>
        <dbReference type="SAM" id="Phobius"/>
    </source>
</evidence>
<comment type="caution">
    <text evidence="9">The sequence shown here is derived from an EMBL/GenBank/DDBJ whole genome shotgun (WGS) entry which is preliminary data.</text>
</comment>
<gene>
    <name evidence="9" type="ORF">ACFQ41_11755</name>
</gene>
<evidence type="ECO:0000313" key="9">
    <source>
        <dbReference type="EMBL" id="MFD1399985.1"/>
    </source>
</evidence>
<evidence type="ECO:0000259" key="8">
    <source>
        <dbReference type="Pfam" id="PF10035"/>
    </source>
</evidence>
<evidence type="ECO:0000313" key="10">
    <source>
        <dbReference type="Proteomes" id="UP001597199"/>
    </source>
</evidence>
<evidence type="ECO:0000256" key="4">
    <source>
        <dbReference type="ARBA" id="ARBA00022989"/>
    </source>
</evidence>
<evidence type="ECO:0000256" key="2">
    <source>
        <dbReference type="ARBA" id="ARBA00022475"/>
    </source>
</evidence>
<dbReference type="InterPro" id="IPR015867">
    <property type="entry name" value="N-reg_PII/ATP_PRibTrfase_C"/>
</dbReference>
<dbReference type="InterPro" id="IPR003740">
    <property type="entry name" value="YitT"/>
</dbReference>
<sequence length="311" mass="34013">MAKLTQFYQHDLVKKIGVALVSGLVTALALNFFLTPARVFQAGATGVAQLISLFLQRFGLTHGDLTGWFNLLLNLPIAYLGWRKLGRSFTLFSFLNVVFISVLAIVLPVHALSNNPLMNAIFGGVLTGAGVGIALRFGFSTGGLDIVSMYLAKTTHRTVGVLMFAINLVIILVAGFGIQWESALYTIISIYCMTRVVDTIHTSDQKITAMIVTNHPDAVIASVSARLIRGITVLPSRGGYLGQPNTTLMIVITRYELYDLTQATRSTDPQAFIDILNTVDVVGEFLTSDQQDEKRQHRRLPDQTAPTTKQP</sequence>
<dbReference type="Pfam" id="PF10035">
    <property type="entry name" value="DUF2179"/>
    <property type="match status" value="1"/>
</dbReference>
<dbReference type="InterPro" id="IPR019264">
    <property type="entry name" value="DUF2179"/>
</dbReference>
<feature type="transmembrane region" description="Helical" evidence="7">
    <location>
        <begin position="12"/>
        <end position="34"/>
    </location>
</feature>
<dbReference type="PANTHER" id="PTHR33545:SF5">
    <property type="entry name" value="UPF0750 MEMBRANE PROTEIN YITT"/>
    <property type="match status" value="1"/>
</dbReference>
<dbReference type="PIRSF" id="PIRSF006483">
    <property type="entry name" value="Membrane_protein_YitT"/>
    <property type="match status" value="1"/>
</dbReference>
<dbReference type="Gene3D" id="3.30.70.120">
    <property type="match status" value="1"/>
</dbReference>
<keyword evidence="4 7" id="KW-1133">Transmembrane helix</keyword>
<feature type="region of interest" description="Disordered" evidence="6">
    <location>
        <begin position="287"/>
        <end position="311"/>
    </location>
</feature>
<dbReference type="Pfam" id="PF02588">
    <property type="entry name" value="YitT_membrane"/>
    <property type="match status" value="1"/>
</dbReference>
<dbReference type="PANTHER" id="PTHR33545">
    <property type="entry name" value="UPF0750 MEMBRANE PROTEIN YITT-RELATED"/>
    <property type="match status" value="1"/>
</dbReference>
<dbReference type="RefSeq" id="WP_204118933.1">
    <property type="nucleotide sequence ID" value="NZ_BOLV01000009.1"/>
</dbReference>
<feature type="domain" description="DUF2179" evidence="8">
    <location>
        <begin position="229"/>
        <end position="283"/>
    </location>
</feature>
<evidence type="ECO:0000256" key="1">
    <source>
        <dbReference type="ARBA" id="ARBA00004651"/>
    </source>
</evidence>
<evidence type="ECO:0000256" key="6">
    <source>
        <dbReference type="SAM" id="MobiDB-lite"/>
    </source>
</evidence>